<dbReference type="Proteomes" id="UP000249645">
    <property type="component" value="Unassembled WGS sequence"/>
</dbReference>
<keyword evidence="3" id="KW-1133">Transmembrane helix</keyword>
<name>A0A2W5EYU0_9SPHI</name>
<organism evidence="7 8">
    <name type="scientific">Pseudopedobacter saltans</name>
    <dbReference type="NCBI Taxonomy" id="151895"/>
    <lineage>
        <taxon>Bacteria</taxon>
        <taxon>Pseudomonadati</taxon>
        <taxon>Bacteroidota</taxon>
        <taxon>Sphingobacteriia</taxon>
        <taxon>Sphingobacteriales</taxon>
        <taxon>Sphingobacteriaceae</taxon>
        <taxon>Pseudopedobacter</taxon>
    </lineage>
</organism>
<evidence type="ECO:0000256" key="4">
    <source>
        <dbReference type="ARBA" id="ARBA00023136"/>
    </source>
</evidence>
<reference evidence="7 8" key="1">
    <citation type="submission" date="2017-11" db="EMBL/GenBank/DDBJ databases">
        <title>Infants hospitalized years apart are colonized by the same room-sourced microbial strains.</title>
        <authorList>
            <person name="Brooks B."/>
            <person name="Olm M.R."/>
            <person name="Firek B.A."/>
            <person name="Baker R."/>
            <person name="Thomas B.C."/>
            <person name="Morowitz M.J."/>
            <person name="Banfield J.F."/>
        </authorList>
    </citation>
    <scope>NUCLEOTIDE SEQUENCE [LARGE SCALE GENOMIC DNA]</scope>
    <source>
        <strain evidence="7">S2_009_000_R2_76</strain>
    </source>
</reference>
<feature type="domain" description="Translocation and assembly module TamB C-terminal" evidence="6">
    <location>
        <begin position="472"/>
        <end position="936"/>
    </location>
</feature>
<accession>A0A2W5EYU0</accession>
<protein>
    <recommendedName>
        <fullName evidence="6">Translocation and assembly module TamB C-terminal domain-containing protein</fullName>
    </recommendedName>
</protein>
<dbReference type="GO" id="GO:0005886">
    <property type="term" value="C:plasma membrane"/>
    <property type="evidence" value="ECO:0007669"/>
    <property type="project" value="InterPro"/>
</dbReference>
<dbReference type="InterPro" id="IPR007452">
    <property type="entry name" value="TamB_C"/>
</dbReference>
<sequence>MVFKGKINADFSNTDPNNLNGTVTLNQFQFKNDSTSLKLDSVYFLAKNVDTAFSQMIFFADSIIKLDLHGRYKLTEMATAIQNSVMKYYTIPGYKITKIDPQEFAINGYIVPKKILLDYMPQLKGSDSLIIRGYLRSKDSSFNFGMRSKYINFAPQRLNDFNMWATTNDNELQFGTGAKEILSKSIHLFNTGLMAKVRKDSINAAIGTTDSASNPWYYLSTTLIQGKDSTYTLKVNPKGLMLNYVKWDATPDNEIKYNGKTGILAHNFVLSTEGQSLKLQSAGDTANSPLDIVFDKFKIQTLTNAANQNSIPIEGNLNGTAQLRNILTHPIFISDIHADSLTYSKQSIGNLALKVSNANGEDTYTADIALTGNDNDVHLTGNYYENNQGLDLKLLMNKLNLAIVKPFSVGYLDSIGGYISSELAIKGSIDTPILNGNLKFNNAYFVPTMTGAKLTLSNENIGIDNQGLHFDNLTVKDPRNNTFKVNGDLLTKNFMQYGFNLKFNADNFMLINVPQGDGRFFYGKLTFNTDLTLKGDMESPEVGGNVKVNRETDFSLVMPSDNPEVQERQGVVAFVTAAQRKKYLESRPKLLTDSLTNQSQLKGMSVNLNIATDSAAKFALIMDERTGDALAVSGVADLAFGIDKNGKMNLTGSYNLTKGTYVLTLEVIKKTFEIQRGSTITWLGDPLSANADITALYKVKTSPADLMSDQIKDETSLLPFKQTSIFTVSLMMKGKLMQPAISFDITLPQESLNMYGSNSTALDTKLQEVRADQSETNKQVFALLLLGRFVGENPLQSNGASTTAGDMALQTASGLLTSQLNKLAGNLIQGVDLNFDLNNSTTYSNNSTQQRTDLTVGVSKRLFDDRIQVNVGSNFALQGTNQNQQATNIAGDVSVDYRLSKDGRYILRAYRKNQYEGVIEGQVVRTGVGFVFTFDYNQFKDAFRAAKENRTLNKEQKKERKKEAATEKEAQKKEKQEGKEIEQNNN</sequence>
<evidence type="ECO:0000256" key="5">
    <source>
        <dbReference type="SAM" id="MobiDB-lite"/>
    </source>
</evidence>
<evidence type="ECO:0000256" key="2">
    <source>
        <dbReference type="ARBA" id="ARBA00022692"/>
    </source>
</evidence>
<dbReference type="EMBL" id="QFOI01000125">
    <property type="protein sequence ID" value="PZP49155.1"/>
    <property type="molecule type" value="Genomic_DNA"/>
</dbReference>
<feature type="region of interest" description="Disordered" evidence="5">
    <location>
        <begin position="947"/>
        <end position="986"/>
    </location>
</feature>
<comment type="subcellular location">
    <subcellularLocation>
        <location evidence="1">Membrane</location>
        <topology evidence="1">Single-pass membrane protein</topology>
    </subcellularLocation>
</comment>
<keyword evidence="2" id="KW-0812">Transmembrane</keyword>
<dbReference type="GO" id="GO:0009306">
    <property type="term" value="P:protein secretion"/>
    <property type="evidence" value="ECO:0007669"/>
    <property type="project" value="InterPro"/>
</dbReference>
<keyword evidence="4" id="KW-0472">Membrane</keyword>
<gene>
    <name evidence="7" type="ORF">DI598_08535</name>
</gene>
<dbReference type="Pfam" id="PF04357">
    <property type="entry name" value="TamB"/>
    <property type="match status" value="1"/>
</dbReference>
<evidence type="ECO:0000256" key="3">
    <source>
        <dbReference type="ARBA" id="ARBA00022989"/>
    </source>
</evidence>
<comment type="caution">
    <text evidence="7">The sequence shown here is derived from an EMBL/GenBank/DDBJ whole genome shotgun (WGS) entry which is preliminary data.</text>
</comment>
<evidence type="ECO:0000256" key="1">
    <source>
        <dbReference type="ARBA" id="ARBA00004167"/>
    </source>
</evidence>
<evidence type="ECO:0000313" key="8">
    <source>
        <dbReference type="Proteomes" id="UP000249645"/>
    </source>
</evidence>
<proteinExistence type="predicted"/>
<evidence type="ECO:0000259" key="6">
    <source>
        <dbReference type="Pfam" id="PF04357"/>
    </source>
</evidence>
<dbReference type="AlphaFoldDB" id="A0A2W5EYU0"/>
<evidence type="ECO:0000313" key="7">
    <source>
        <dbReference type="EMBL" id="PZP49155.1"/>
    </source>
</evidence>